<gene>
    <name evidence="1" type="ORF">HPB50_012168</name>
</gene>
<name>A0ACB7SN16_HYAAI</name>
<evidence type="ECO:0000313" key="2">
    <source>
        <dbReference type="Proteomes" id="UP000821845"/>
    </source>
</evidence>
<evidence type="ECO:0000313" key="1">
    <source>
        <dbReference type="EMBL" id="KAH6935990.1"/>
    </source>
</evidence>
<protein>
    <submittedName>
        <fullName evidence="1">Uncharacterized protein</fullName>
    </submittedName>
</protein>
<proteinExistence type="predicted"/>
<dbReference type="Proteomes" id="UP000821845">
    <property type="component" value="Chromosome 3"/>
</dbReference>
<organism evidence="1 2">
    <name type="scientific">Hyalomma asiaticum</name>
    <name type="common">Tick</name>
    <dbReference type="NCBI Taxonomy" id="266040"/>
    <lineage>
        <taxon>Eukaryota</taxon>
        <taxon>Metazoa</taxon>
        <taxon>Ecdysozoa</taxon>
        <taxon>Arthropoda</taxon>
        <taxon>Chelicerata</taxon>
        <taxon>Arachnida</taxon>
        <taxon>Acari</taxon>
        <taxon>Parasitiformes</taxon>
        <taxon>Ixodida</taxon>
        <taxon>Ixodoidea</taxon>
        <taxon>Ixodidae</taxon>
        <taxon>Hyalomminae</taxon>
        <taxon>Hyalomma</taxon>
    </lineage>
</organism>
<dbReference type="EMBL" id="CM023483">
    <property type="protein sequence ID" value="KAH6935990.1"/>
    <property type="molecule type" value="Genomic_DNA"/>
</dbReference>
<keyword evidence="2" id="KW-1185">Reference proteome</keyword>
<comment type="caution">
    <text evidence="1">The sequence shown here is derived from an EMBL/GenBank/DDBJ whole genome shotgun (WGS) entry which is preliminary data.</text>
</comment>
<sequence length="362" mass="39454">MKRHSATAKQTRLASYFKKVRTDEADAEELPLSEDKASPSSAQAESQAHQNFCSDSGECTGLRESPEKEHKHDTHTSPADDVGCRATPSDPFSTINAAQSGSKRRRAHIEAPYASGPFTARRIAAELTKYHNVVASLPPAIASEIRDLLVAPPAENAYTTLKQLLISRLTPSEPQRLQQLLHHTELGDRTPSQLLRHMRQLLHTAGATTTDADSRLLRELFLQRLPVNLRMILASAADKRLSELAELADSVLAVAPRSVAALQPDIAGRAPTTALHDIREQISRLADTVAAMQARSTPEERQRAAPQSPVHPGNFQEDGGHPQDGATSFGEKGIAQAWSQGTGKSREDNAEQRATGHDKRRP</sequence>
<reference evidence="1" key="1">
    <citation type="submission" date="2020-05" db="EMBL/GenBank/DDBJ databases">
        <title>Large-scale comparative analyses of tick genomes elucidate their genetic diversity and vector capacities.</title>
        <authorList>
            <person name="Jia N."/>
            <person name="Wang J."/>
            <person name="Shi W."/>
            <person name="Du L."/>
            <person name="Sun Y."/>
            <person name="Zhan W."/>
            <person name="Jiang J."/>
            <person name="Wang Q."/>
            <person name="Zhang B."/>
            <person name="Ji P."/>
            <person name="Sakyi L.B."/>
            <person name="Cui X."/>
            <person name="Yuan T."/>
            <person name="Jiang B."/>
            <person name="Yang W."/>
            <person name="Lam T.T.-Y."/>
            <person name="Chang Q."/>
            <person name="Ding S."/>
            <person name="Wang X."/>
            <person name="Zhu J."/>
            <person name="Ruan X."/>
            <person name="Zhao L."/>
            <person name="Wei J."/>
            <person name="Que T."/>
            <person name="Du C."/>
            <person name="Cheng J."/>
            <person name="Dai P."/>
            <person name="Han X."/>
            <person name="Huang E."/>
            <person name="Gao Y."/>
            <person name="Liu J."/>
            <person name="Shao H."/>
            <person name="Ye R."/>
            <person name="Li L."/>
            <person name="Wei W."/>
            <person name="Wang X."/>
            <person name="Wang C."/>
            <person name="Yang T."/>
            <person name="Huo Q."/>
            <person name="Li W."/>
            <person name="Guo W."/>
            <person name="Chen H."/>
            <person name="Zhou L."/>
            <person name="Ni X."/>
            <person name="Tian J."/>
            <person name="Zhou Y."/>
            <person name="Sheng Y."/>
            <person name="Liu T."/>
            <person name="Pan Y."/>
            <person name="Xia L."/>
            <person name="Li J."/>
            <person name="Zhao F."/>
            <person name="Cao W."/>
        </authorList>
    </citation>
    <scope>NUCLEOTIDE SEQUENCE</scope>
    <source>
        <strain evidence="1">Hyas-2018</strain>
    </source>
</reference>
<accession>A0ACB7SN16</accession>